<proteinExistence type="predicted"/>
<name>F2HHD3_9CRYP</name>
<dbReference type="EMBL" id="CP002172">
    <property type="protein sequence ID" value="AEA38729.1"/>
    <property type="molecule type" value="Genomic_DNA"/>
</dbReference>
<geneLocation type="nucleomorph" evidence="2"/>
<reference evidence="2 3" key="1">
    <citation type="journal article" date="2011" name="Genome Biol. Evol.">
        <title>Complete nucleomorph genome sequence of the nonphotosynthetic alga Cryptomonas paramecium reveals a core nucleomorph gene set.</title>
        <authorList>
            <person name="Tanifuji G."/>
            <person name="Onodera N.T."/>
            <person name="Wheeler T.J."/>
            <person name="Dlutek M."/>
            <person name="Donaher N."/>
            <person name="Archibald J.M."/>
        </authorList>
    </citation>
    <scope>NUCLEOTIDE SEQUENCE [LARGE SCALE GENOMIC DNA]</scope>
    <source>
        <strain evidence="2 3">CCAP977/2A</strain>
    </source>
</reference>
<keyword evidence="1" id="KW-0812">Transmembrane</keyword>
<evidence type="ECO:0000313" key="3">
    <source>
        <dbReference type="Proteomes" id="UP000243423"/>
    </source>
</evidence>
<dbReference type="Proteomes" id="UP000243423">
    <property type="component" value="Nucleomorph 1"/>
</dbReference>
<evidence type="ECO:0000313" key="2">
    <source>
        <dbReference type="EMBL" id="AEA38729.1"/>
    </source>
</evidence>
<evidence type="ECO:0000256" key="1">
    <source>
        <dbReference type="SAM" id="Phobius"/>
    </source>
</evidence>
<dbReference type="AlphaFoldDB" id="F2HHD3"/>
<gene>
    <name evidence="2" type="ORF">CPARA_1gp071</name>
</gene>
<accession>F2HHD3</accession>
<keyword evidence="1" id="KW-1133">Transmembrane helix</keyword>
<keyword evidence="1" id="KW-0472">Membrane</keyword>
<keyword evidence="2" id="KW-0542">Nucleomorph</keyword>
<sequence length="123" mass="15125">MQIKFFLTNFNKKKKCIFLRKKMEKFYFQFIKKIKNFIDDITTTSVFSGMYLKKRYKEDTRFMLIANLLNQNIIYIVIIYIVYTVQKKDLDFFFFQKHQKTLLYIFLTSYVVLHILILPCLLK</sequence>
<dbReference type="RefSeq" id="XP_003239627.1">
    <property type="nucleotide sequence ID" value="XM_003239579.1"/>
</dbReference>
<protein>
    <submittedName>
        <fullName evidence="2">Uncharacterized protein</fullName>
    </submittedName>
</protein>
<organism evidence="2 3">
    <name type="scientific">Cryptomonas paramaecium</name>
    <dbReference type="NCBI Taxonomy" id="2898"/>
    <lineage>
        <taxon>Eukaryota</taxon>
        <taxon>Cryptophyceae</taxon>
        <taxon>Cryptomonadales</taxon>
        <taxon>Cryptomonadaceae</taxon>
        <taxon>Cryptomonas</taxon>
    </lineage>
</organism>
<dbReference type="GeneID" id="10446936"/>
<feature type="transmembrane region" description="Helical" evidence="1">
    <location>
        <begin position="103"/>
        <end position="122"/>
    </location>
</feature>
<feature type="transmembrane region" description="Helical" evidence="1">
    <location>
        <begin position="62"/>
        <end position="83"/>
    </location>
</feature>